<feature type="domain" description="Beta-lactamase hydrolase-like protein phosphatase-like" evidence="1">
    <location>
        <begin position="13"/>
        <end position="107"/>
    </location>
</feature>
<dbReference type="GO" id="GO:0016787">
    <property type="term" value="F:hydrolase activity"/>
    <property type="evidence" value="ECO:0007669"/>
    <property type="project" value="InterPro"/>
</dbReference>
<proteinExistence type="predicted"/>
<dbReference type="InterPro" id="IPR029021">
    <property type="entry name" value="Prot-tyrosine_phosphatase-like"/>
</dbReference>
<dbReference type="Gene3D" id="3.90.190.10">
    <property type="entry name" value="Protein tyrosine phosphatase superfamily"/>
    <property type="match status" value="1"/>
</dbReference>
<accession>D9QK48</accession>
<dbReference type="InterPro" id="IPR005939">
    <property type="entry name" value="BLH_phosphatase-like"/>
</dbReference>
<protein>
    <recommendedName>
        <fullName evidence="1">Beta-lactamase hydrolase-like protein phosphatase-like domain-containing protein</fullName>
    </recommendedName>
</protein>
<dbReference type="EMBL" id="CP002102">
    <property type="protein sequence ID" value="ADL01633.1"/>
    <property type="molecule type" value="Genomic_DNA"/>
</dbReference>
<dbReference type="InParanoid" id="D9QK48"/>
<evidence type="ECO:0000313" key="3">
    <source>
        <dbReference type="Proteomes" id="UP000002696"/>
    </source>
</evidence>
<organism evidence="2 3">
    <name type="scientific">Brevundimonas subvibrioides (strain ATCC 15264 / DSM 4735 / LMG 14903 / NBRC 16000 / CB 81)</name>
    <name type="common">Caulobacter subvibrioides</name>
    <dbReference type="NCBI Taxonomy" id="633149"/>
    <lineage>
        <taxon>Bacteria</taxon>
        <taxon>Pseudomonadati</taxon>
        <taxon>Pseudomonadota</taxon>
        <taxon>Alphaproteobacteria</taxon>
        <taxon>Caulobacterales</taxon>
        <taxon>Caulobacteraceae</taxon>
        <taxon>Brevundimonas</taxon>
    </lineage>
</organism>
<dbReference type="HOGENOM" id="CLU_105726_3_0_5"/>
<evidence type="ECO:0000313" key="2">
    <source>
        <dbReference type="EMBL" id="ADL01633.1"/>
    </source>
</evidence>
<reference evidence="2" key="1">
    <citation type="submission" date="2010-07" db="EMBL/GenBank/DDBJ databases">
        <title>Complete sequence of Brevundimonas subvibrioides ATCC 15264.</title>
        <authorList>
            <consortium name="US DOE Joint Genome Institute"/>
            <person name="Lucas S."/>
            <person name="Copeland A."/>
            <person name="Lapidus A."/>
            <person name="Cheng J.-F."/>
            <person name="Bruce D."/>
            <person name="Goodwin L."/>
            <person name="Pitluck S."/>
            <person name="Zhang X."/>
            <person name="Detter J.C."/>
            <person name="Han C."/>
            <person name="Tapia R."/>
            <person name="Land M."/>
            <person name="Hauser L."/>
            <person name="Chang Y.-J."/>
            <person name="Jeffries C."/>
            <person name="Kyrpides N."/>
            <person name="Ivanova N."/>
            <person name="Ovchinnikova G."/>
            <person name="Brown P.J.B."/>
            <person name="Brun Y.V."/>
            <person name="Woyke T."/>
        </authorList>
    </citation>
    <scope>NUCLEOTIDE SEQUENCE</scope>
    <source>
        <strain evidence="2">ATCC 15264</strain>
    </source>
</reference>
<gene>
    <name evidence="2" type="ordered locus">Bresu_2323</name>
</gene>
<dbReference type="NCBIfam" id="TIGR01244">
    <property type="entry name" value="TIGR01244 family sulfur transferase"/>
    <property type="match status" value="1"/>
</dbReference>
<dbReference type="SUPFAM" id="SSF52799">
    <property type="entry name" value="(Phosphotyrosine protein) phosphatases II"/>
    <property type="match status" value="1"/>
</dbReference>
<dbReference type="KEGG" id="bsb:Bresu_2323"/>
<dbReference type="RefSeq" id="WP_013269734.1">
    <property type="nucleotide sequence ID" value="NC_014375.1"/>
</dbReference>
<dbReference type="Pfam" id="PF04273">
    <property type="entry name" value="BLH_phosphatase"/>
    <property type="match status" value="1"/>
</dbReference>
<sequence>MNIRANALSAGVWAAPQIGLDDVPELARLGIRRIVSHRPDSEEPGQPSAAEMSAVATANGMEFVHAPVSGMPGPDAVKATAGALEDGSPVLMFCRSGTRSTFAWALAMRSLDRADADTLRATAAAAGYDLSRLPL</sequence>
<dbReference type="STRING" id="633149.Bresu_2323"/>
<name>D9QK48_BRESC</name>
<evidence type="ECO:0000259" key="1">
    <source>
        <dbReference type="Pfam" id="PF04273"/>
    </source>
</evidence>
<dbReference type="eggNOG" id="COG3453">
    <property type="taxonomic scope" value="Bacteria"/>
</dbReference>
<dbReference type="AlphaFoldDB" id="D9QK48"/>
<dbReference type="Proteomes" id="UP000002696">
    <property type="component" value="Chromosome"/>
</dbReference>
<keyword evidence="3" id="KW-1185">Reference proteome</keyword>